<dbReference type="OrthoDB" id="10252502at2759"/>
<organism evidence="13 14">
    <name type="scientific">Malassezia sympodialis (strain ATCC 42132)</name>
    <name type="common">Atopic eczema-associated yeast</name>
    <dbReference type="NCBI Taxonomy" id="1230383"/>
    <lineage>
        <taxon>Eukaryota</taxon>
        <taxon>Fungi</taxon>
        <taxon>Dikarya</taxon>
        <taxon>Basidiomycota</taxon>
        <taxon>Ustilaginomycotina</taxon>
        <taxon>Malasseziomycetes</taxon>
        <taxon>Malasseziales</taxon>
        <taxon>Malasseziaceae</taxon>
        <taxon>Malassezia</taxon>
    </lineage>
</organism>
<keyword evidence="11 12" id="KW-0472">Membrane</keyword>
<dbReference type="GO" id="GO:0006506">
    <property type="term" value="P:GPI anchor biosynthetic process"/>
    <property type="evidence" value="ECO:0007669"/>
    <property type="project" value="UniProtKB-UniPathway"/>
</dbReference>
<feature type="transmembrane region" description="Helical" evidence="12">
    <location>
        <begin position="172"/>
        <end position="189"/>
    </location>
</feature>
<feature type="transmembrane region" description="Helical" evidence="12">
    <location>
        <begin position="399"/>
        <end position="418"/>
    </location>
</feature>
<dbReference type="GO" id="GO:0031501">
    <property type="term" value="C:mannosyltransferase complex"/>
    <property type="evidence" value="ECO:0007669"/>
    <property type="project" value="TreeGrafter"/>
</dbReference>
<sequence>MQRSVRRAAARVLVASVLWRLVCVATLIITTHTQTAFDTSGALLRWTIPGADREVAWDTWAVPFVRWDTVYFVGMAHPLGGYQYEQMLAFQPGIVGILRLLGTSHASPWSPTRAVVRTTLLANILSCVSPVLLYLVTRAQFRSEKFAVRAALLSVFAPASGTALSSPTPEPFFSFLALLGLTCLSWDAAPRLARLWAAACFAGATLFRANGVLLSGFLIWHALWRPSLRRVPRSVAAWMADALTAGGSVLLAGLPLALQQAWAYAHLCPGRPWCRDTVPLPYSYIQAAYWDVGFGRYWTLAQVPNFVLAAPVLVLGAWACVRLAHSWRRVWTDTWWPWQSAGQACELAHVYYTAAVLALLLFVSHVQIALRFATPGGLPLLWWGAALLCDEHPRVGRVFLGYLLWYSLAATVLYAGFYPPA</sequence>
<evidence type="ECO:0000256" key="10">
    <source>
        <dbReference type="ARBA" id="ARBA00022989"/>
    </source>
</evidence>
<keyword evidence="14" id="KW-1185">Reference proteome</keyword>
<dbReference type="AlphaFoldDB" id="A0A1M8ABB5"/>
<name>A0A1M8ABB5_MALS4</name>
<evidence type="ECO:0000256" key="3">
    <source>
        <dbReference type="ARBA" id="ARBA00008698"/>
    </source>
</evidence>
<dbReference type="PANTHER" id="PTHR12468:SF2">
    <property type="entry name" value="GPI MANNOSYLTRANSFERASE 2"/>
    <property type="match status" value="1"/>
</dbReference>
<gene>
    <name evidence="13" type="ORF">MSYG_3988</name>
</gene>
<evidence type="ECO:0000256" key="9">
    <source>
        <dbReference type="ARBA" id="ARBA00022824"/>
    </source>
</evidence>
<dbReference type="OMA" id="GALFIWC"/>
<dbReference type="EMBL" id="LT671827">
    <property type="protein sequence ID" value="SHO79637.1"/>
    <property type="molecule type" value="Genomic_DNA"/>
</dbReference>
<evidence type="ECO:0000256" key="6">
    <source>
        <dbReference type="ARBA" id="ARBA00022676"/>
    </source>
</evidence>
<feature type="transmembrane region" description="Helical" evidence="12">
    <location>
        <begin position="347"/>
        <end position="370"/>
    </location>
</feature>
<evidence type="ECO:0000256" key="1">
    <source>
        <dbReference type="ARBA" id="ARBA00004477"/>
    </source>
</evidence>
<feature type="transmembrane region" description="Helical" evidence="12">
    <location>
        <begin position="196"/>
        <end position="223"/>
    </location>
</feature>
<dbReference type="InterPro" id="IPR007315">
    <property type="entry name" value="PIG-V/Gpi18"/>
</dbReference>
<dbReference type="PANTHER" id="PTHR12468">
    <property type="entry name" value="GPI MANNOSYLTRANSFERASE 2"/>
    <property type="match status" value="1"/>
</dbReference>
<dbReference type="Pfam" id="PF04188">
    <property type="entry name" value="Mannosyl_trans2"/>
    <property type="match status" value="1"/>
</dbReference>
<feature type="transmembrane region" description="Helical" evidence="12">
    <location>
        <begin position="235"/>
        <end position="258"/>
    </location>
</feature>
<keyword evidence="7 12" id="KW-0808">Transferase</keyword>
<keyword evidence="9 12" id="KW-0256">Endoplasmic reticulum</keyword>
<evidence type="ECO:0000256" key="2">
    <source>
        <dbReference type="ARBA" id="ARBA00004687"/>
    </source>
</evidence>
<accession>A0A1M8ABB5</accession>
<protein>
    <recommendedName>
        <fullName evidence="4 12">GPI mannosyltransferase 2</fullName>
        <ecNumber evidence="12">2.4.1.-</ecNumber>
    </recommendedName>
</protein>
<feature type="transmembrane region" description="Helical" evidence="12">
    <location>
        <begin position="114"/>
        <end position="134"/>
    </location>
</feature>
<comment type="subcellular location">
    <subcellularLocation>
        <location evidence="1 12">Endoplasmic reticulum membrane</location>
        <topology evidence="1 12">Multi-pass membrane protein</topology>
    </subcellularLocation>
</comment>
<keyword evidence="5 12" id="KW-0337">GPI-anchor biosynthesis</keyword>
<keyword evidence="8 12" id="KW-0812">Transmembrane</keyword>
<evidence type="ECO:0000256" key="5">
    <source>
        <dbReference type="ARBA" id="ARBA00022502"/>
    </source>
</evidence>
<proteinExistence type="inferred from homology"/>
<dbReference type="EC" id="2.4.1.-" evidence="12"/>
<evidence type="ECO:0000256" key="4">
    <source>
        <dbReference type="ARBA" id="ARBA00013795"/>
    </source>
</evidence>
<dbReference type="UniPathway" id="UPA00196"/>
<comment type="function">
    <text evidence="12">Mannosyltransferase involved in glycosylphosphatidylinositol-anchor biosynthesis.</text>
</comment>
<keyword evidence="6 12" id="KW-0328">Glycosyltransferase</keyword>
<dbReference type="GO" id="GO:0004376">
    <property type="term" value="F:GPI mannosyltransferase activity"/>
    <property type="evidence" value="ECO:0007669"/>
    <property type="project" value="InterPro"/>
</dbReference>
<evidence type="ECO:0000256" key="7">
    <source>
        <dbReference type="ARBA" id="ARBA00022679"/>
    </source>
</evidence>
<feature type="transmembrane region" description="Helical" evidence="12">
    <location>
        <begin position="306"/>
        <end position="327"/>
    </location>
</feature>
<comment type="similarity">
    <text evidence="3 12">Belongs to the PIGV family.</text>
</comment>
<evidence type="ECO:0000313" key="13">
    <source>
        <dbReference type="EMBL" id="SHO79637.1"/>
    </source>
</evidence>
<dbReference type="GO" id="GO:0000009">
    <property type="term" value="F:alpha-1,6-mannosyltransferase activity"/>
    <property type="evidence" value="ECO:0007669"/>
    <property type="project" value="InterPro"/>
</dbReference>
<dbReference type="Proteomes" id="UP000186303">
    <property type="component" value="Chromosome 7"/>
</dbReference>
<comment type="pathway">
    <text evidence="2 12">Glycolipid biosynthesis; glycosylphosphatidylinositol-anchor biosynthesis.</text>
</comment>
<dbReference type="GO" id="GO:0005789">
    <property type="term" value="C:endoplasmic reticulum membrane"/>
    <property type="evidence" value="ECO:0007669"/>
    <property type="project" value="UniProtKB-SubCell"/>
</dbReference>
<evidence type="ECO:0000256" key="11">
    <source>
        <dbReference type="ARBA" id="ARBA00023136"/>
    </source>
</evidence>
<dbReference type="VEuPathDB" id="FungiDB:MSYG_3988"/>
<dbReference type="STRING" id="1230383.A0A1M8ABB5"/>
<evidence type="ECO:0000313" key="14">
    <source>
        <dbReference type="Proteomes" id="UP000186303"/>
    </source>
</evidence>
<evidence type="ECO:0000256" key="8">
    <source>
        <dbReference type="ARBA" id="ARBA00022692"/>
    </source>
</evidence>
<evidence type="ECO:0000256" key="12">
    <source>
        <dbReference type="RuleBase" id="RU363112"/>
    </source>
</evidence>
<keyword evidence="10 12" id="KW-1133">Transmembrane helix</keyword>
<reference evidence="14" key="1">
    <citation type="journal article" date="2017" name="Nucleic Acids Res.">
        <title>Proteogenomics produces comprehensive and highly accurate protein-coding gene annotation in a complete genome assembly of Malassezia sympodialis.</title>
        <authorList>
            <person name="Zhu Y."/>
            <person name="Engstroem P.G."/>
            <person name="Tellgren-Roth C."/>
            <person name="Baudo C.D."/>
            <person name="Kennell J.C."/>
            <person name="Sun S."/>
            <person name="Billmyre R.B."/>
            <person name="Schroeder M.S."/>
            <person name="Andersson A."/>
            <person name="Holm T."/>
            <person name="Sigurgeirsson B."/>
            <person name="Wu G."/>
            <person name="Sankaranarayanan S.R."/>
            <person name="Siddharthan R."/>
            <person name="Sanyal K."/>
            <person name="Lundeberg J."/>
            <person name="Nystedt B."/>
            <person name="Boekhout T."/>
            <person name="Dawson T.L. Jr."/>
            <person name="Heitman J."/>
            <person name="Scheynius A."/>
            <person name="Lehtioe J."/>
        </authorList>
    </citation>
    <scope>NUCLEOTIDE SEQUENCE [LARGE SCALE GENOMIC DNA]</scope>
    <source>
        <strain evidence="14">ATCC 42132</strain>
    </source>
</reference>
<feature type="transmembrane region" description="Helical" evidence="12">
    <location>
        <begin position="12"/>
        <end position="30"/>
    </location>
</feature>